<dbReference type="Proteomes" id="UP000676169">
    <property type="component" value="Chromosome"/>
</dbReference>
<keyword evidence="3" id="KW-1185">Reference proteome</keyword>
<dbReference type="EMBL" id="CP073100">
    <property type="protein sequence ID" value="QUE49306.1"/>
    <property type="molecule type" value="Genomic_DNA"/>
</dbReference>
<feature type="transmembrane region" description="Helical" evidence="1">
    <location>
        <begin position="94"/>
        <end position="112"/>
    </location>
</feature>
<accession>A0A975IXG9</accession>
<sequence>MISQEDPRLRHARALFALALFILVAGQFLPVSPSLHPAGWTRWTGMGRHFTDVLRGHGDQKQLLVDGLLLTSSALVLLAPFFTMVLARSAPLLWTARLLTLGTWVAWLSIKAASGGEAGILIALIILTAGLIRLPAPAHVPRPAR</sequence>
<proteinExistence type="predicted"/>
<evidence type="ECO:0000256" key="1">
    <source>
        <dbReference type="SAM" id="Phobius"/>
    </source>
</evidence>
<name>A0A975IXG9_9BACT</name>
<gene>
    <name evidence="2" type="ORF">KBB96_10525</name>
</gene>
<keyword evidence="1" id="KW-0472">Membrane</keyword>
<protein>
    <submittedName>
        <fullName evidence="2">Uncharacterized protein</fullName>
    </submittedName>
</protein>
<reference evidence="2" key="1">
    <citation type="submission" date="2021-04" db="EMBL/GenBank/DDBJ databases">
        <title>Luteolibacter sp. 32A isolated from the skin of an Anderson's salamander (Ambystoma andersonii).</title>
        <authorList>
            <person name="Spergser J."/>
            <person name="Busse H.-J."/>
        </authorList>
    </citation>
    <scope>NUCLEOTIDE SEQUENCE</scope>
    <source>
        <strain evidence="2">32A</strain>
    </source>
</reference>
<organism evidence="2 3">
    <name type="scientific">Luteolibacter ambystomatis</name>
    <dbReference type="NCBI Taxonomy" id="2824561"/>
    <lineage>
        <taxon>Bacteria</taxon>
        <taxon>Pseudomonadati</taxon>
        <taxon>Verrucomicrobiota</taxon>
        <taxon>Verrucomicrobiia</taxon>
        <taxon>Verrucomicrobiales</taxon>
        <taxon>Verrucomicrobiaceae</taxon>
        <taxon>Luteolibacter</taxon>
    </lineage>
</organism>
<dbReference type="RefSeq" id="WP_211629367.1">
    <property type="nucleotide sequence ID" value="NZ_CP073100.1"/>
</dbReference>
<dbReference type="KEGG" id="lamb:KBB96_10525"/>
<evidence type="ECO:0000313" key="3">
    <source>
        <dbReference type="Proteomes" id="UP000676169"/>
    </source>
</evidence>
<feature type="transmembrane region" description="Helical" evidence="1">
    <location>
        <begin position="118"/>
        <end position="136"/>
    </location>
</feature>
<keyword evidence="1" id="KW-1133">Transmembrane helix</keyword>
<dbReference type="AlphaFoldDB" id="A0A975IXG9"/>
<evidence type="ECO:0000313" key="2">
    <source>
        <dbReference type="EMBL" id="QUE49306.1"/>
    </source>
</evidence>
<feature type="transmembrane region" description="Helical" evidence="1">
    <location>
        <begin position="68"/>
        <end position="87"/>
    </location>
</feature>
<keyword evidence="1" id="KW-0812">Transmembrane</keyword>